<comment type="function">
    <text evidence="12">Mannosyltransferase involved in glycosylphosphatidylinositol-anchor biosynthesis.</text>
</comment>
<evidence type="ECO:0000256" key="7">
    <source>
        <dbReference type="ARBA" id="ARBA00022679"/>
    </source>
</evidence>
<evidence type="ECO:0000256" key="2">
    <source>
        <dbReference type="ARBA" id="ARBA00004687"/>
    </source>
</evidence>
<dbReference type="AlphaFoldDB" id="A0A168KUA0"/>
<evidence type="ECO:0000256" key="9">
    <source>
        <dbReference type="ARBA" id="ARBA00022824"/>
    </source>
</evidence>
<dbReference type="EMBL" id="AMYB01000004">
    <property type="protein sequence ID" value="OAD02773.1"/>
    <property type="molecule type" value="Genomic_DNA"/>
</dbReference>
<evidence type="ECO:0000256" key="6">
    <source>
        <dbReference type="ARBA" id="ARBA00022676"/>
    </source>
</evidence>
<dbReference type="VEuPathDB" id="FungiDB:MUCCIDRAFT_155971"/>
<dbReference type="STRING" id="747725.A0A168KUA0"/>
<keyword evidence="10 12" id="KW-1133">Transmembrane helix</keyword>
<dbReference type="InterPro" id="IPR007315">
    <property type="entry name" value="PIG-V/Gpi18"/>
</dbReference>
<protein>
    <recommendedName>
        <fullName evidence="4 12">GPI mannosyltransferase 2</fullName>
        <ecNumber evidence="12">2.4.1.-</ecNumber>
    </recommendedName>
</protein>
<accession>A0A168KUA0</accession>
<keyword evidence="5 12" id="KW-0337">GPI-anchor biosynthesis</keyword>
<dbReference type="GO" id="GO:0005789">
    <property type="term" value="C:endoplasmic reticulum membrane"/>
    <property type="evidence" value="ECO:0007669"/>
    <property type="project" value="UniProtKB-SubCell"/>
</dbReference>
<sequence length="190" mass="21632">MPLLSRLLANTVFLPLQSLLGNRYTLLLSGVTVANVSFVLAVGALYKLTVAVLPKNKRLAHVSSIAFCLSPPAMFMSSFYTESIFALMTFTGMRWVIEKKYMQSALIWGIASAVRSNAIVYAGFFFYDLVWMRLIHRKNFVTGLLRSIVYTLMTASGFAFFQYYAYKEFCSLDRPWCTEKVPLIYSFVQK</sequence>
<evidence type="ECO:0000256" key="10">
    <source>
        <dbReference type="ARBA" id="ARBA00022989"/>
    </source>
</evidence>
<dbReference type="Pfam" id="PF04188">
    <property type="entry name" value="Mannosyl_trans2"/>
    <property type="match status" value="1"/>
</dbReference>
<comment type="pathway">
    <text evidence="2 12">Glycolipid biosynthesis; glycosylphosphatidylinositol-anchor biosynthesis.</text>
</comment>
<feature type="transmembrane region" description="Helical" evidence="12">
    <location>
        <begin position="148"/>
        <end position="166"/>
    </location>
</feature>
<evidence type="ECO:0000256" key="5">
    <source>
        <dbReference type="ARBA" id="ARBA00022502"/>
    </source>
</evidence>
<dbReference type="UniPathway" id="UPA00196"/>
<comment type="subcellular location">
    <subcellularLocation>
        <location evidence="1 12">Endoplasmic reticulum membrane</location>
        <topology evidence="1 12">Multi-pass membrane protein</topology>
    </subcellularLocation>
</comment>
<dbReference type="GO" id="GO:0004376">
    <property type="term" value="F:GPI mannosyltransferase activity"/>
    <property type="evidence" value="ECO:0007669"/>
    <property type="project" value="InterPro"/>
</dbReference>
<feature type="transmembrane region" description="Helical" evidence="12">
    <location>
        <begin position="101"/>
        <end position="127"/>
    </location>
</feature>
<keyword evidence="14" id="KW-1185">Reference proteome</keyword>
<reference evidence="13 14" key="1">
    <citation type="submission" date="2015-06" db="EMBL/GenBank/DDBJ databases">
        <title>Expansion of signal transduction pathways in fungi by whole-genome duplication.</title>
        <authorList>
            <consortium name="DOE Joint Genome Institute"/>
            <person name="Corrochano L.M."/>
            <person name="Kuo A."/>
            <person name="Marcet-Houben M."/>
            <person name="Polaino S."/>
            <person name="Salamov A."/>
            <person name="Villalobos J.M."/>
            <person name="Alvarez M.I."/>
            <person name="Avalos J."/>
            <person name="Benito E.P."/>
            <person name="Benoit I."/>
            <person name="Burger G."/>
            <person name="Camino L.P."/>
            <person name="Canovas D."/>
            <person name="Cerda-Olmedo E."/>
            <person name="Cheng J.-F."/>
            <person name="Dominguez A."/>
            <person name="Elias M."/>
            <person name="Eslava A.P."/>
            <person name="Glaser F."/>
            <person name="Grimwood J."/>
            <person name="Gutierrez G."/>
            <person name="Heitman J."/>
            <person name="Henrissat B."/>
            <person name="Iturriaga E.A."/>
            <person name="Lang B.F."/>
            <person name="Lavin J.L."/>
            <person name="Lee S."/>
            <person name="Li W."/>
            <person name="Lindquist E."/>
            <person name="Lopez-Garcia S."/>
            <person name="Luque E.M."/>
            <person name="Marcos A.T."/>
            <person name="Martin J."/>
            <person name="Mccluskey K."/>
            <person name="Medina H.R."/>
            <person name="Miralles-Duran A."/>
            <person name="Miyazaki A."/>
            <person name="Munoz-Torres E."/>
            <person name="Oguiza J.A."/>
            <person name="Ohm R."/>
            <person name="Olmedo M."/>
            <person name="Orejas M."/>
            <person name="Ortiz-Castellanos L."/>
            <person name="Pisabarro A.G."/>
            <person name="Rodriguez-Romero J."/>
            <person name="Ruiz-Herrera J."/>
            <person name="Ruiz-Vazquez R."/>
            <person name="Sanz C."/>
            <person name="Schackwitz W."/>
            <person name="Schmutz J."/>
            <person name="Shahriari M."/>
            <person name="Shelest E."/>
            <person name="Silva-Franco F."/>
            <person name="Soanes D."/>
            <person name="Syed K."/>
            <person name="Tagua V.G."/>
            <person name="Talbot N.J."/>
            <person name="Thon M."/>
            <person name="De Vries R.P."/>
            <person name="Wiebenga A."/>
            <person name="Yadav J.S."/>
            <person name="Braun E.L."/>
            <person name="Baker S."/>
            <person name="Garre V."/>
            <person name="Horwitz B."/>
            <person name="Torres-Martinez S."/>
            <person name="Idnurm A."/>
            <person name="Herrera-Estrella A."/>
            <person name="Gabaldon T."/>
            <person name="Grigoriev I.V."/>
        </authorList>
    </citation>
    <scope>NUCLEOTIDE SEQUENCE [LARGE SCALE GENOMIC DNA]</scope>
    <source>
        <strain evidence="13 14">CBS 277.49</strain>
    </source>
</reference>
<dbReference type="PANTHER" id="PTHR12468:SF2">
    <property type="entry name" value="GPI MANNOSYLTRANSFERASE 2"/>
    <property type="match status" value="1"/>
</dbReference>
<comment type="caution">
    <text evidence="13">The sequence shown here is derived from an EMBL/GenBank/DDBJ whole genome shotgun (WGS) entry which is preliminary data.</text>
</comment>
<keyword evidence="6 12" id="KW-0328">Glycosyltransferase</keyword>
<feature type="transmembrane region" description="Helical" evidence="12">
    <location>
        <begin position="24"/>
        <end position="46"/>
    </location>
</feature>
<keyword evidence="7 12" id="KW-0808">Transferase</keyword>
<feature type="transmembrane region" description="Helical" evidence="12">
    <location>
        <begin position="58"/>
        <end position="81"/>
    </location>
</feature>
<proteinExistence type="inferred from homology"/>
<dbReference type="GO" id="GO:0006506">
    <property type="term" value="P:GPI anchor biosynthetic process"/>
    <property type="evidence" value="ECO:0007669"/>
    <property type="project" value="UniProtKB-UniPathway"/>
</dbReference>
<keyword evidence="9 12" id="KW-0256">Endoplasmic reticulum</keyword>
<comment type="similarity">
    <text evidence="3 12">Belongs to the PIGV family.</text>
</comment>
<feature type="non-terminal residue" evidence="13">
    <location>
        <position position="190"/>
    </location>
</feature>
<evidence type="ECO:0000256" key="8">
    <source>
        <dbReference type="ARBA" id="ARBA00022692"/>
    </source>
</evidence>
<organism evidence="13 14">
    <name type="scientific">Mucor lusitanicus CBS 277.49</name>
    <dbReference type="NCBI Taxonomy" id="747725"/>
    <lineage>
        <taxon>Eukaryota</taxon>
        <taxon>Fungi</taxon>
        <taxon>Fungi incertae sedis</taxon>
        <taxon>Mucoromycota</taxon>
        <taxon>Mucoromycotina</taxon>
        <taxon>Mucoromycetes</taxon>
        <taxon>Mucorales</taxon>
        <taxon>Mucorineae</taxon>
        <taxon>Mucoraceae</taxon>
        <taxon>Mucor</taxon>
    </lineage>
</organism>
<dbReference type="OrthoDB" id="10252502at2759"/>
<evidence type="ECO:0000256" key="1">
    <source>
        <dbReference type="ARBA" id="ARBA00004477"/>
    </source>
</evidence>
<dbReference type="Proteomes" id="UP000077051">
    <property type="component" value="Unassembled WGS sequence"/>
</dbReference>
<dbReference type="GO" id="GO:0000009">
    <property type="term" value="F:alpha-1,6-mannosyltransferase activity"/>
    <property type="evidence" value="ECO:0007669"/>
    <property type="project" value="InterPro"/>
</dbReference>
<gene>
    <name evidence="13" type="ORF">MUCCIDRAFT_155971</name>
</gene>
<evidence type="ECO:0000313" key="14">
    <source>
        <dbReference type="Proteomes" id="UP000077051"/>
    </source>
</evidence>
<comment type="caution">
    <text evidence="12">Lacks conserved residue(s) required for the propagation of feature annotation.</text>
</comment>
<dbReference type="PANTHER" id="PTHR12468">
    <property type="entry name" value="GPI MANNOSYLTRANSFERASE 2"/>
    <property type="match status" value="1"/>
</dbReference>
<dbReference type="EC" id="2.4.1.-" evidence="12"/>
<keyword evidence="8 12" id="KW-0812">Transmembrane</keyword>
<evidence type="ECO:0000313" key="13">
    <source>
        <dbReference type="EMBL" id="OAD02773.1"/>
    </source>
</evidence>
<keyword evidence="11 12" id="KW-0472">Membrane</keyword>
<dbReference type="GO" id="GO:0031501">
    <property type="term" value="C:mannosyltransferase complex"/>
    <property type="evidence" value="ECO:0007669"/>
    <property type="project" value="TreeGrafter"/>
</dbReference>
<evidence type="ECO:0000256" key="3">
    <source>
        <dbReference type="ARBA" id="ARBA00008698"/>
    </source>
</evidence>
<evidence type="ECO:0000256" key="4">
    <source>
        <dbReference type="ARBA" id="ARBA00013795"/>
    </source>
</evidence>
<evidence type="ECO:0000256" key="12">
    <source>
        <dbReference type="RuleBase" id="RU363112"/>
    </source>
</evidence>
<name>A0A168KUA0_MUCCL</name>
<evidence type="ECO:0000256" key="11">
    <source>
        <dbReference type="ARBA" id="ARBA00023136"/>
    </source>
</evidence>